<proteinExistence type="inferred from homology"/>
<dbReference type="InterPro" id="IPR018794">
    <property type="entry name" value="UPF0538"/>
</dbReference>
<reference evidence="2 3" key="1">
    <citation type="submission" date="2024-01" db="EMBL/GenBank/DDBJ databases">
        <title>The genome of the rayed Mediterranean limpet Patella caerulea (Linnaeus, 1758).</title>
        <authorList>
            <person name="Anh-Thu Weber A."/>
            <person name="Halstead-Nussloch G."/>
        </authorList>
    </citation>
    <scope>NUCLEOTIDE SEQUENCE [LARGE SCALE GENOMIC DNA]</scope>
    <source>
        <strain evidence="2">AATW-2023a</strain>
        <tissue evidence="2">Whole specimen</tissue>
    </source>
</reference>
<dbReference type="AlphaFoldDB" id="A0AAN8G389"/>
<gene>
    <name evidence="2" type="ORF">SNE40_023472</name>
</gene>
<evidence type="ECO:0000313" key="3">
    <source>
        <dbReference type="Proteomes" id="UP001347796"/>
    </source>
</evidence>
<dbReference type="EMBL" id="JAZGQO010000021">
    <property type="protein sequence ID" value="KAK6166861.1"/>
    <property type="molecule type" value="Genomic_DNA"/>
</dbReference>
<evidence type="ECO:0000313" key="2">
    <source>
        <dbReference type="EMBL" id="KAK6166861.1"/>
    </source>
</evidence>
<dbReference type="PANTHER" id="PTHR18444:SF9">
    <property type="entry name" value="UPF0538 PROTEIN C2ORF76"/>
    <property type="match status" value="1"/>
</dbReference>
<keyword evidence="3" id="KW-1185">Reference proteome</keyword>
<name>A0AAN8G389_PATCE</name>
<organism evidence="2 3">
    <name type="scientific">Patella caerulea</name>
    <name type="common">Rayed Mediterranean limpet</name>
    <dbReference type="NCBI Taxonomy" id="87958"/>
    <lineage>
        <taxon>Eukaryota</taxon>
        <taxon>Metazoa</taxon>
        <taxon>Spiralia</taxon>
        <taxon>Lophotrochozoa</taxon>
        <taxon>Mollusca</taxon>
        <taxon>Gastropoda</taxon>
        <taxon>Patellogastropoda</taxon>
        <taxon>Patelloidea</taxon>
        <taxon>Patellidae</taxon>
        <taxon>Patella</taxon>
    </lineage>
</organism>
<protein>
    <submittedName>
        <fullName evidence="2">Uncharacterized protein</fullName>
    </submittedName>
</protein>
<dbReference type="PANTHER" id="PTHR18444">
    <property type="entry name" value="UPF0538 FAMILY MEMBER"/>
    <property type="match status" value="1"/>
</dbReference>
<comment type="similarity">
    <text evidence="1">Belongs to the UPF0538 family.</text>
</comment>
<accession>A0AAN8G389</accession>
<dbReference type="Pfam" id="PF10209">
    <property type="entry name" value="DUF2340"/>
    <property type="match status" value="1"/>
</dbReference>
<comment type="caution">
    <text evidence="2">The sequence shown here is derived from an EMBL/GenBank/DDBJ whole genome shotgun (WGS) entry which is preliminary data.</text>
</comment>
<sequence length="122" mass="14364">MSNITLTVRLIRSFEHRNIKHIVYRNVDSSQQVETFIDMINNDIPNRTELPPPFKKYKYDTLKISHKPFGFKTNDPVINTINDEMLILKTGKSLADNDIVNETEISYFKMMDYEAYKKSLET</sequence>
<evidence type="ECO:0000256" key="1">
    <source>
        <dbReference type="ARBA" id="ARBA00007176"/>
    </source>
</evidence>
<dbReference type="Proteomes" id="UP001347796">
    <property type="component" value="Unassembled WGS sequence"/>
</dbReference>